<dbReference type="Proteomes" id="UP000694844">
    <property type="component" value="Chromosome 3"/>
</dbReference>
<dbReference type="RefSeq" id="XP_022326822.1">
    <property type="nucleotide sequence ID" value="XM_022471114.1"/>
</dbReference>
<feature type="signal peptide" evidence="5">
    <location>
        <begin position="1"/>
        <end position="22"/>
    </location>
</feature>
<dbReference type="SUPFAM" id="SSF49854">
    <property type="entry name" value="Spermadhesin, CUB domain"/>
    <property type="match status" value="2"/>
</dbReference>
<dbReference type="CDD" id="cd00041">
    <property type="entry name" value="CUB"/>
    <property type="match status" value="1"/>
</dbReference>
<gene>
    <name evidence="9" type="primary">LOC111126454</name>
</gene>
<feature type="compositionally biased region" description="Low complexity" evidence="3">
    <location>
        <begin position="549"/>
        <end position="568"/>
    </location>
</feature>
<dbReference type="InterPro" id="IPR035914">
    <property type="entry name" value="Sperma_CUB_dom_sf"/>
</dbReference>
<dbReference type="PRINTS" id="PR00453">
    <property type="entry name" value="VWFADOMAIN"/>
</dbReference>
<feature type="domain" description="VWFA" evidence="7">
    <location>
        <begin position="279"/>
        <end position="455"/>
    </location>
</feature>
<dbReference type="OrthoDB" id="6132182at2759"/>
<dbReference type="PROSITE" id="PS50234">
    <property type="entry name" value="VWFA"/>
    <property type="match status" value="1"/>
</dbReference>
<dbReference type="InterPro" id="IPR000859">
    <property type="entry name" value="CUB_dom"/>
</dbReference>
<evidence type="ECO:0000313" key="8">
    <source>
        <dbReference type="Proteomes" id="UP000694844"/>
    </source>
</evidence>
<dbReference type="SMART" id="SM00327">
    <property type="entry name" value="VWA"/>
    <property type="match status" value="1"/>
</dbReference>
<dbReference type="KEGG" id="cvn:111126454"/>
<keyword evidence="1" id="KW-1015">Disulfide bond</keyword>
<accession>A0A8B8DFB7</accession>
<feature type="domain" description="CUB" evidence="6">
    <location>
        <begin position="24"/>
        <end position="145"/>
    </location>
</feature>
<dbReference type="PROSITE" id="PS01180">
    <property type="entry name" value="CUB"/>
    <property type="match status" value="2"/>
</dbReference>
<evidence type="ECO:0000256" key="2">
    <source>
        <dbReference type="PROSITE-ProRule" id="PRU00059"/>
    </source>
</evidence>
<protein>
    <submittedName>
        <fullName evidence="9">Uncharacterized protein LOC111126454 isoform X1</fullName>
    </submittedName>
</protein>
<keyword evidence="4" id="KW-0812">Transmembrane</keyword>
<feature type="chain" id="PRO_5034488582" evidence="5">
    <location>
        <begin position="23"/>
        <end position="672"/>
    </location>
</feature>
<feature type="transmembrane region" description="Helical" evidence="4">
    <location>
        <begin position="599"/>
        <end position="626"/>
    </location>
</feature>
<dbReference type="Gene3D" id="3.40.50.410">
    <property type="entry name" value="von Willebrand factor, type A domain"/>
    <property type="match status" value="1"/>
</dbReference>
<keyword evidence="5" id="KW-0732">Signal</keyword>
<dbReference type="SMART" id="SM00042">
    <property type="entry name" value="CUB"/>
    <property type="match status" value="2"/>
</dbReference>
<feature type="compositionally biased region" description="Polar residues" evidence="3">
    <location>
        <begin position="539"/>
        <end position="548"/>
    </location>
</feature>
<dbReference type="SUPFAM" id="SSF53300">
    <property type="entry name" value="vWA-like"/>
    <property type="match status" value="1"/>
</dbReference>
<evidence type="ECO:0000256" key="4">
    <source>
        <dbReference type="SAM" id="Phobius"/>
    </source>
</evidence>
<dbReference type="InterPro" id="IPR050525">
    <property type="entry name" value="ECM_Assembly_Org"/>
</dbReference>
<feature type="region of interest" description="Disordered" evidence="3">
    <location>
        <begin position="492"/>
        <end position="576"/>
    </location>
</feature>
<dbReference type="Pfam" id="PF00431">
    <property type="entry name" value="CUB"/>
    <property type="match status" value="2"/>
</dbReference>
<evidence type="ECO:0000256" key="5">
    <source>
        <dbReference type="SAM" id="SignalP"/>
    </source>
</evidence>
<evidence type="ECO:0000256" key="3">
    <source>
        <dbReference type="SAM" id="MobiDB-lite"/>
    </source>
</evidence>
<evidence type="ECO:0000256" key="1">
    <source>
        <dbReference type="ARBA" id="ARBA00023157"/>
    </source>
</evidence>
<dbReference type="InterPro" id="IPR036465">
    <property type="entry name" value="vWFA_dom_sf"/>
</dbReference>
<feature type="compositionally biased region" description="Low complexity" evidence="3">
    <location>
        <begin position="494"/>
        <end position="538"/>
    </location>
</feature>
<keyword evidence="4" id="KW-1133">Transmembrane helix</keyword>
<dbReference type="PANTHER" id="PTHR24020:SF20">
    <property type="entry name" value="PH DOMAIN-CONTAINING PROTEIN"/>
    <property type="match status" value="1"/>
</dbReference>
<dbReference type="GeneID" id="111126454"/>
<proteinExistence type="predicted"/>
<comment type="caution">
    <text evidence="2">Lacks conserved residue(s) required for the propagation of feature annotation.</text>
</comment>
<reference evidence="9" key="1">
    <citation type="submission" date="2025-08" db="UniProtKB">
        <authorList>
            <consortium name="RefSeq"/>
        </authorList>
    </citation>
    <scope>IDENTIFICATION</scope>
    <source>
        <tissue evidence="9">Whole sample</tissue>
    </source>
</reference>
<name>A0A8B8DFB7_CRAVI</name>
<organism evidence="8 9">
    <name type="scientific">Crassostrea virginica</name>
    <name type="common">Eastern oyster</name>
    <dbReference type="NCBI Taxonomy" id="6565"/>
    <lineage>
        <taxon>Eukaryota</taxon>
        <taxon>Metazoa</taxon>
        <taxon>Spiralia</taxon>
        <taxon>Lophotrochozoa</taxon>
        <taxon>Mollusca</taxon>
        <taxon>Bivalvia</taxon>
        <taxon>Autobranchia</taxon>
        <taxon>Pteriomorphia</taxon>
        <taxon>Ostreida</taxon>
        <taxon>Ostreoidea</taxon>
        <taxon>Ostreidae</taxon>
        <taxon>Crassostrea</taxon>
    </lineage>
</organism>
<keyword evidence="8" id="KW-1185">Reference proteome</keyword>
<evidence type="ECO:0000313" key="9">
    <source>
        <dbReference type="RefSeq" id="XP_022326822.1"/>
    </source>
</evidence>
<dbReference type="Gene3D" id="2.60.120.290">
    <property type="entry name" value="Spermadhesin, CUB domain"/>
    <property type="match status" value="2"/>
</dbReference>
<dbReference type="AlphaFoldDB" id="A0A8B8DFB7"/>
<dbReference type="InterPro" id="IPR002035">
    <property type="entry name" value="VWF_A"/>
</dbReference>
<keyword evidence="4" id="KW-0472">Membrane</keyword>
<dbReference type="PANTHER" id="PTHR24020">
    <property type="entry name" value="COLLAGEN ALPHA"/>
    <property type="match status" value="1"/>
</dbReference>
<sequence length="672" mass="73748">MTPFWFGIFWYLSVVMMNIVKGQCTETMTITADLEPQYITSPGYDDDRTYSGDLSCRWKIGPSPGRSFVFSLMISEVPCYFGDYVKLFKDNETDALNNNEECGKDMSFGPMTLTSSSTLVVEFVSKSSRFMAKSKQGFRLLFLSASDMSANGCQERQILLASDTPQYISSPNFPDLYQSNMDCEWEIEAPTGYDVNILVLFLDIENEDLCTFDFLRFNEGSSSNTNSLCVENNFQFGNIRGSNFVVSFQSDDSQNKHGFLLRYKSTAASSKDCSQSKADIVFLLDSSGSVGEDNFVFLTSFIGDLISDFNIGPEFVQVGLVTYQTNVTNRFDLNRYGTKEEVLNATKQVPYSGGWTNTDLGLNHTLWHSFAEDHGARPFTTQLLLVFTDGVSNHPSSTRQVADDVKGSGVTIISVGVESGVDSPELFAIASREEYVFRATSFTDLETIKYSLENIICKIISSVGSNPQTTTTSYHPPTLQFPVMSPGNSIVMAPLPTSTETLTPTADGTDTSSAMTSTDISSSLVNTSTYTSDTVSTDPETSVSSSGLPTTDGQTTPTTTRQSPSTSDNHTGVTSKSNQTAIIPEINDILEGFVQSRDIIAIISVCTVFVFLSLVSCCILLGLCVVRQRQKRRVARKEKECGGPHGDSQCSVPIVHARAQNIHVHYHASTVK</sequence>
<dbReference type="Pfam" id="PF00092">
    <property type="entry name" value="VWA"/>
    <property type="match status" value="1"/>
</dbReference>
<evidence type="ECO:0000259" key="7">
    <source>
        <dbReference type="PROSITE" id="PS50234"/>
    </source>
</evidence>
<feature type="domain" description="CUB" evidence="6">
    <location>
        <begin position="153"/>
        <end position="266"/>
    </location>
</feature>
<evidence type="ECO:0000259" key="6">
    <source>
        <dbReference type="PROSITE" id="PS01180"/>
    </source>
</evidence>